<dbReference type="EMBL" id="QLMD01000013">
    <property type="protein sequence ID" value="RAJ94888.1"/>
    <property type="molecule type" value="Genomic_DNA"/>
</dbReference>
<dbReference type="GO" id="GO:0016020">
    <property type="term" value="C:membrane"/>
    <property type="evidence" value="ECO:0007669"/>
    <property type="project" value="UniProtKB-SubCell"/>
</dbReference>
<evidence type="ECO:0000313" key="7">
    <source>
        <dbReference type="EMBL" id="RAJ94888.1"/>
    </source>
</evidence>
<evidence type="ECO:0000256" key="4">
    <source>
        <dbReference type="ARBA" id="ARBA00022989"/>
    </source>
</evidence>
<comment type="similarity">
    <text evidence="2">Belongs to the autoinducer-2 exporter (AI-2E) (TC 2.A.86) family.</text>
</comment>
<keyword evidence="5 6" id="KW-0472">Membrane</keyword>
<evidence type="ECO:0000256" key="3">
    <source>
        <dbReference type="ARBA" id="ARBA00022692"/>
    </source>
</evidence>
<keyword evidence="3 6" id="KW-0812">Transmembrane</keyword>
<comment type="caution">
    <text evidence="7">The sequence shown here is derived from an EMBL/GenBank/DDBJ whole genome shotgun (WGS) entry which is preliminary data.</text>
</comment>
<feature type="transmembrane region" description="Helical" evidence="6">
    <location>
        <begin position="32"/>
        <end position="49"/>
    </location>
</feature>
<accession>A0A327WUL2</accession>
<dbReference type="PANTHER" id="PTHR21716:SF4">
    <property type="entry name" value="TRANSMEMBRANE PROTEIN 245"/>
    <property type="match status" value="1"/>
</dbReference>
<evidence type="ECO:0000256" key="1">
    <source>
        <dbReference type="ARBA" id="ARBA00004141"/>
    </source>
</evidence>
<evidence type="ECO:0000256" key="6">
    <source>
        <dbReference type="SAM" id="Phobius"/>
    </source>
</evidence>
<keyword evidence="10" id="KW-1185">Reference proteome</keyword>
<sequence>MAKSVENKFFLLILGVVTAGFLLILAPFWGAIFWAIALTVLFYPMYHWINQKLGDKPNISSILTIIVAILLVVIPLAILTWHIVNYATDIYQAYDDGDLSAKVLRDEIEDRFPQLPQYLERFDISFDDLGDRLSGAISSSSQYIAQEAMNIGASTMHFMISMVLMLYLSFFFFRDGHRTADIVVKAIPLGENRENELSKRFVKVTRATMKSTFIVAAVEGTLGGIILAILGVPGAVMWGFAMGILSLIPVVGAFLIWGPIAIYLFAVGDVWQAVVLVAFGSIVIGLIDNFLRPILVGRDVRLPDWLILLSILGGLAIFGVHGFVIGPILTALFVTLWDIFRQDFETESS</sequence>
<feature type="transmembrane region" description="Helical" evidence="6">
    <location>
        <begin position="307"/>
        <end position="340"/>
    </location>
</feature>
<proteinExistence type="inferred from homology"/>
<dbReference type="Pfam" id="PF01594">
    <property type="entry name" value="AI-2E_transport"/>
    <property type="match status" value="1"/>
</dbReference>
<dbReference type="InterPro" id="IPR002549">
    <property type="entry name" value="AI-2E-like"/>
</dbReference>
<dbReference type="EMBL" id="PIPK01000013">
    <property type="protein sequence ID" value="RUO20511.1"/>
    <property type="molecule type" value="Genomic_DNA"/>
</dbReference>
<keyword evidence="4 6" id="KW-1133">Transmembrane helix</keyword>
<evidence type="ECO:0000256" key="2">
    <source>
        <dbReference type="ARBA" id="ARBA00009773"/>
    </source>
</evidence>
<reference evidence="8 10" key="1">
    <citation type="journal article" date="2018" name="Front. Microbiol.">
        <title>Genome-Based Analysis Reveals the Taxonomy and Diversity of the Family Idiomarinaceae.</title>
        <authorList>
            <person name="Liu Y."/>
            <person name="Lai Q."/>
            <person name="Shao Z."/>
        </authorList>
    </citation>
    <scope>NUCLEOTIDE SEQUENCE [LARGE SCALE GENOMIC DNA]</scope>
    <source>
        <strain evidence="8 10">CF12-14</strain>
    </source>
</reference>
<evidence type="ECO:0000313" key="10">
    <source>
        <dbReference type="Proteomes" id="UP000287865"/>
    </source>
</evidence>
<gene>
    <name evidence="7" type="ORF">B0I24_11342</name>
    <name evidence="8" type="ORF">CWE07_12145</name>
</gene>
<feature type="transmembrane region" description="Helical" evidence="6">
    <location>
        <begin position="264"/>
        <end position="287"/>
    </location>
</feature>
<dbReference type="Proteomes" id="UP000287865">
    <property type="component" value="Unassembled WGS sequence"/>
</dbReference>
<feature type="transmembrane region" description="Helical" evidence="6">
    <location>
        <begin position="61"/>
        <end position="84"/>
    </location>
</feature>
<evidence type="ECO:0000256" key="5">
    <source>
        <dbReference type="ARBA" id="ARBA00023136"/>
    </source>
</evidence>
<comment type="subcellular location">
    <subcellularLocation>
        <location evidence="1">Membrane</location>
        <topology evidence="1">Multi-pass membrane protein</topology>
    </subcellularLocation>
</comment>
<organism evidence="7 9">
    <name type="scientific">Aliidiomarina maris</name>
    <dbReference type="NCBI Taxonomy" id="531312"/>
    <lineage>
        <taxon>Bacteria</taxon>
        <taxon>Pseudomonadati</taxon>
        <taxon>Pseudomonadota</taxon>
        <taxon>Gammaproteobacteria</taxon>
        <taxon>Alteromonadales</taxon>
        <taxon>Idiomarinaceae</taxon>
        <taxon>Aliidiomarina</taxon>
    </lineage>
</organism>
<feature type="transmembrane region" description="Helical" evidence="6">
    <location>
        <begin position="213"/>
        <end position="232"/>
    </location>
</feature>
<feature type="transmembrane region" description="Helical" evidence="6">
    <location>
        <begin position="238"/>
        <end position="257"/>
    </location>
</feature>
<reference evidence="7 9" key="2">
    <citation type="submission" date="2018-06" db="EMBL/GenBank/DDBJ databases">
        <title>Genomic Encyclopedia of Type Strains, Phase III (KMG-III): the genomes of soil and plant-associated and newly described type strains.</title>
        <authorList>
            <person name="Whitman W."/>
        </authorList>
    </citation>
    <scope>NUCLEOTIDE SEQUENCE [LARGE SCALE GENOMIC DNA]</scope>
    <source>
        <strain evidence="7 9">CGMCC 1.15366</strain>
    </source>
</reference>
<evidence type="ECO:0000313" key="9">
    <source>
        <dbReference type="Proteomes" id="UP000249203"/>
    </source>
</evidence>
<dbReference type="Proteomes" id="UP000249203">
    <property type="component" value="Unassembled WGS sequence"/>
</dbReference>
<dbReference type="RefSeq" id="WP_111570144.1">
    <property type="nucleotide sequence ID" value="NZ_PIPK01000013.1"/>
</dbReference>
<feature type="transmembrane region" description="Helical" evidence="6">
    <location>
        <begin position="9"/>
        <end position="26"/>
    </location>
</feature>
<protein>
    <submittedName>
        <fullName evidence="8">AI-2E family transporter</fullName>
    </submittedName>
    <submittedName>
        <fullName evidence="7">Putative PurR-regulated permease PerM</fullName>
    </submittedName>
</protein>
<dbReference type="PANTHER" id="PTHR21716">
    <property type="entry name" value="TRANSMEMBRANE PROTEIN"/>
    <property type="match status" value="1"/>
</dbReference>
<dbReference type="AlphaFoldDB" id="A0A327WUL2"/>
<name>A0A327WUL2_9GAMM</name>
<dbReference type="OrthoDB" id="106838at2"/>
<evidence type="ECO:0000313" key="8">
    <source>
        <dbReference type="EMBL" id="RUO20511.1"/>
    </source>
</evidence>
<feature type="transmembrane region" description="Helical" evidence="6">
    <location>
        <begin position="151"/>
        <end position="173"/>
    </location>
</feature>